<dbReference type="PANTHER" id="PTHR42928:SF5">
    <property type="entry name" value="BLR1237 PROTEIN"/>
    <property type="match status" value="1"/>
</dbReference>
<gene>
    <name evidence="1" type="ORF">SDC9_139472</name>
</gene>
<dbReference type="CDD" id="cd07012">
    <property type="entry name" value="PBP2_Bug_TTT"/>
    <property type="match status" value="1"/>
</dbReference>
<reference evidence="1" key="1">
    <citation type="submission" date="2019-08" db="EMBL/GenBank/DDBJ databases">
        <authorList>
            <person name="Kucharzyk K."/>
            <person name="Murdoch R.W."/>
            <person name="Higgins S."/>
            <person name="Loffler F."/>
        </authorList>
    </citation>
    <scope>NUCLEOTIDE SEQUENCE</scope>
</reference>
<dbReference type="Gene3D" id="3.40.190.10">
    <property type="entry name" value="Periplasmic binding protein-like II"/>
    <property type="match status" value="1"/>
</dbReference>
<dbReference type="InterPro" id="IPR042100">
    <property type="entry name" value="Bug_dom1"/>
</dbReference>
<dbReference type="PIRSF" id="PIRSF017082">
    <property type="entry name" value="YflP"/>
    <property type="match status" value="1"/>
</dbReference>
<name>A0A645DSM4_9ZZZZ</name>
<organism evidence="1">
    <name type="scientific">bioreactor metagenome</name>
    <dbReference type="NCBI Taxonomy" id="1076179"/>
    <lineage>
        <taxon>unclassified sequences</taxon>
        <taxon>metagenomes</taxon>
        <taxon>ecological metagenomes</taxon>
    </lineage>
</organism>
<accession>A0A645DSM4</accession>
<dbReference type="Gene3D" id="3.40.190.150">
    <property type="entry name" value="Bordetella uptake gene, domain 1"/>
    <property type="match status" value="1"/>
</dbReference>
<dbReference type="EMBL" id="VSSQ01039286">
    <property type="protein sequence ID" value="MPM92337.1"/>
    <property type="molecule type" value="Genomic_DNA"/>
</dbReference>
<evidence type="ECO:0008006" key="2">
    <source>
        <dbReference type="Google" id="ProtNLM"/>
    </source>
</evidence>
<protein>
    <recommendedName>
        <fullName evidence="2">Tripartite tricarboxylate transporter family receptor</fullName>
    </recommendedName>
</protein>
<dbReference type="SUPFAM" id="SSF53850">
    <property type="entry name" value="Periplasmic binding protein-like II"/>
    <property type="match status" value="1"/>
</dbReference>
<dbReference type="Pfam" id="PF03401">
    <property type="entry name" value="TctC"/>
    <property type="match status" value="1"/>
</dbReference>
<proteinExistence type="predicted"/>
<comment type="caution">
    <text evidence="1">The sequence shown here is derived from an EMBL/GenBank/DDBJ whole genome shotgun (WGS) entry which is preliminary data.</text>
</comment>
<sequence>MIVPFAAGGGTDIGTRVVAKYAEKYLGQSFIIKNVDGGGSEVGVTEMVNSTPDGYTICGFNSASITLTCMREAQYDALKDVEPICLAVSDPRLFAVRADETRFTDAASFIQYAKDNPNKLTIGTSGAGTSGHLSIMVMNKAAGVEAQPVHFGGAGESKAAFLGGHIDAVAQTYGEVISMMKDNTAKVVAIATEERLPELPDVPTFKEAGIDLVIASNRGFAAPKGTPKEIIDILADAFKKVSEDPEYIAEMKNLGLPAKYLGPEEFGKLNKLEYDTYLPICQELAKQK</sequence>
<evidence type="ECO:0000313" key="1">
    <source>
        <dbReference type="EMBL" id="MPM92337.1"/>
    </source>
</evidence>
<dbReference type="AlphaFoldDB" id="A0A645DSM4"/>
<dbReference type="InterPro" id="IPR005064">
    <property type="entry name" value="BUG"/>
</dbReference>
<dbReference type="PANTHER" id="PTHR42928">
    <property type="entry name" value="TRICARBOXYLATE-BINDING PROTEIN"/>
    <property type="match status" value="1"/>
</dbReference>